<reference evidence="2 3" key="2">
    <citation type="submission" date="2015-05" db="EMBL/GenBank/DDBJ databases">
        <authorList>
            <person name="Morales-Cruz A."/>
            <person name="Amrine K.C."/>
            <person name="Cantu D."/>
        </authorList>
    </citation>
    <scope>NUCLEOTIDE SEQUENCE [LARGE SCALE GENOMIC DNA]</scope>
    <source>
        <strain evidence="2">DA912</strain>
    </source>
</reference>
<comment type="similarity">
    <text evidence="1">Belongs to the cycloisomerase 2 family.</text>
</comment>
<dbReference type="Pfam" id="PF10282">
    <property type="entry name" value="Lactonase"/>
    <property type="match status" value="1"/>
</dbReference>
<dbReference type="PANTHER" id="PTHR30344:SF1">
    <property type="entry name" value="6-PHOSPHOGLUCONOLACTONASE"/>
    <property type="match status" value="1"/>
</dbReference>
<dbReference type="PANTHER" id="PTHR30344">
    <property type="entry name" value="6-PHOSPHOGLUCONOLACTONASE-RELATED"/>
    <property type="match status" value="1"/>
</dbReference>
<dbReference type="Gene3D" id="2.130.10.10">
    <property type="entry name" value="YVTN repeat-like/Quinoprotein amine dehydrogenase"/>
    <property type="match status" value="1"/>
</dbReference>
<dbReference type="Proteomes" id="UP000034680">
    <property type="component" value="Unassembled WGS sequence"/>
</dbReference>
<name>A0A0G2IF33_9PEZI</name>
<evidence type="ECO:0000313" key="2">
    <source>
        <dbReference type="EMBL" id="KKY38515.1"/>
    </source>
</evidence>
<keyword evidence="3" id="KW-1185">Reference proteome</keyword>
<organism evidence="2 3">
    <name type="scientific">Diaporthe ampelina</name>
    <dbReference type="NCBI Taxonomy" id="1214573"/>
    <lineage>
        <taxon>Eukaryota</taxon>
        <taxon>Fungi</taxon>
        <taxon>Dikarya</taxon>
        <taxon>Ascomycota</taxon>
        <taxon>Pezizomycotina</taxon>
        <taxon>Sordariomycetes</taxon>
        <taxon>Sordariomycetidae</taxon>
        <taxon>Diaporthales</taxon>
        <taxon>Diaporthaceae</taxon>
        <taxon>Diaporthe</taxon>
    </lineage>
</organism>
<dbReference type="SUPFAM" id="SSF50974">
    <property type="entry name" value="Nitrous oxide reductase, N-terminal domain"/>
    <property type="match status" value="1"/>
</dbReference>
<dbReference type="InterPro" id="IPR015943">
    <property type="entry name" value="WD40/YVTN_repeat-like_dom_sf"/>
</dbReference>
<sequence length="137" mass="14386">MTQIGQVSTFGDKPVPAGALAGEIIISPDGFVANSNRLDNSFTVPSLDPSNPAQEQSDSLAIVKADKQGKPSFANFYLVGCQSPRQIQANNDGSLLAAACMANDRVVIIERNNATGEIGKVVANYGITVATFVGWDE</sequence>
<dbReference type="AlphaFoldDB" id="A0A0G2IF33"/>
<dbReference type="GO" id="GO:0017057">
    <property type="term" value="F:6-phosphogluconolactonase activity"/>
    <property type="evidence" value="ECO:0007669"/>
    <property type="project" value="TreeGrafter"/>
</dbReference>
<reference evidence="2 3" key="1">
    <citation type="submission" date="2015-05" db="EMBL/GenBank/DDBJ databases">
        <title>Distinctive expansion of gene families associated with plant cell wall degradation and secondary metabolism in the genomes of grapevine trunk pathogens.</title>
        <authorList>
            <person name="Lawrence D.P."/>
            <person name="Travadon R."/>
            <person name="Rolshausen P.E."/>
            <person name="Baumgartner K."/>
        </authorList>
    </citation>
    <scope>NUCLEOTIDE SEQUENCE [LARGE SCALE GENOMIC DNA]</scope>
    <source>
        <strain evidence="2">DA912</strain>
    </source>
</reference>
<accession>A0A0G2IF33</accession>
<evidence type="ECO:0000256" key="1">
    <source>
        <dbReference type="ARBA" id="ARBA00005564"/>
    </source>
</evidence>
<dbReference type="InterPro" id="IPR011045">
    <property type="entry name" value="N2O_reductase_N"/>
</dbReference>
<evidence type="ECO:0000313" key="3">
    <source>
        <dbReference type="Proteomes" id="UP000034680"/>
    </source>
</evidence>
<dbReference type="InterPro" id="IPR050282">
    <property type="entry name" value="Cycloisomerase_2"/>
</dbReference>
<gene>
    <name evidence="2" type="ORF">UCDDA912_g01507</name>
</gene>
<dbReference type="STRING" id="1214573.A0A0G2IF33"/>
<comment type="caution">
    <text evidence="2">The sequence shown here is derived from an EMBL/GenBank/DDBJ whole genome shotgun (WGS) entry which is preliminary data.</text>
</comment>
<protein>
    <submittedName>
        <fullName evidence="2">Putative 3-carboxymuconate cyclase</fullName>
    </submittedName>
</protein>
<dbReference type="InterPro" id="IPR019405">
    <property type="entry name" value="Lactonase_7-beta_prop"/>
</dbReference>
<dbReference type="OrthoDB" id="9972196at2759"/>
<dbReference type="EMBL" id="LCUC01000057">
    <property type="protein sequence ID" value="KKY38515.1"/>
    <property type="molecule type" value="Genomic_DNA"/>
</dbReference>
<proteinExistence type="inferred from homology"/>